<organism evidence="1 2">
    <name type="scientific">Mikania micrantha</name>
    <name type="common">bitter vine</name>
    <dbReference type="NCBI Taxonomy" id="192012"/>
    <lineage>
        <taxon>Eukaryota</taxon>
        <taxon>Viridiplantae</taxon>
        <taxon>Streptophyta</taxon>
        <taxon>Embryophyta</taxon>
        <taxon>Tracheophyta</taxon>
        <taxon>Spermatophyta</taxon>
        <taxon>Magnoliopsida</taxon>
        <taxon>eudicotyledons</taxon>
        <taxon>Gunneridae</taxon>
        <taxon>Pentapetalae</taxon>
        <taxon>asterids</taxon>
        <taxon>campanulids</taxon>
        <taxon>Asterales</taxon>
        <taxon>Asteraceae</taxon>
        <taxon>Asteroideae</taxon>
        <taxon>Heliantheae alliance</taxon>
        <taxon>Eupatorieae</taxon>
        <taxon>Mikania</taxon>
    </lineage>
</organism>
<dbReference type="AlphaFoldDB" id="A0A5N6PR98"/>
<dbReference type="EMBL" id="SZYD01000003">
    <property type="protein sequence ID" value="KAD6795717.1"/>
    <property type="molecule type" value="Genomic_DNA"/>
</dbReference>
<protein>
    <submittedName>
        <fullName evidence="1">Uncharacterized protein</fullName>
    </submittedName>
</protein>
<dbReference type="Proteomes" id="UP000326396">
    <property type="component" value="Linkage Group LG11"/>
</dbReference>
<proteinExistence type="predicted"/>
<gene>
    <name evidence="1" type="ORF">E3N88_06613</name>
</gene>
<comment type="caution">
    <text evidence="1">The sequence shown here is derived from an EMBL/GenBank/DDBJ whole genome shotgun (WGS) entry which is preliminary data.</text>
</comment>
<reference evidence="1 2" key="1">
    <citation type="submission" date="2019-05" db="EMBL/GenBank/DDBJ databases">
        <title>Mikania micrantha, genome provides insights into the molecular mechanism of rapid growth.</title>
        <authorList>
            <person name="Liu B."/>
        </authorList>
    </citation>
    <scope>NUCLEOTIDE SEQUENCE [LARGE SCALE GENOMIC DNA]</scope>
    <source>
        <strain evidence="1">NLD-2019</strain>
        <tissue evidence="1">Leaf</tissue>
    </source>
</reference>
<evidence type="ECO:0000313" key="1">
    <source>
        <dbReference type="EMBL" id="KAD6795717.1"/>
    </source>
</evidence>
<name>A0A5N6PR98_9ASTR</name>
<evidence type="ECO:0000313" key="2">
    <source>
        <dbReference type="Proteomes" id="UP000326396"/>
    </source>
</evidence>
<keyword evidence="2" id="KW-1185">Reference proteome</keyword>
<accession>A0A5N6PR98</accession>
<sequence>MVNSKRLKSQIKGLVINGLWNSNPNEIKAEVFDDLSPQNSLGDDTPKGECQFEDKVLPEYELLLNDPWIVNANIDKETLNQIEKPWPIGRRT</sequence>